<sequence length="279" mass="31579">MASCLDWILTNGHTKRLCTDFVPVKLCEWAACRPQWIDGETKRKLEARKRAYKALMILRTAEAKATYKAIQGECKRIMKSRKVAYEEGLVQKVDTQPNRFNSFLNRKSRATPGIQGFHNTAGVLQTDELCIAELLAEQYPTVCLSPTPDSEDFDIPDRTESGTIIAIEDVENALSRLMPAKAAGPDILNPRVICELASIIAPSTRELHLCTLATATVPDDWKQSLMTPSYKRGDRFLSQNYRPVSLTSVFVKVLENFIWASHNPDDRITRFCQRQIVHH</sequence>
<keyword evidence="2" id="KW-1185">Reference proteome</keyword>
<dbReference type="PANTHER" id="PTHR47510">
    <property type="entry name" value="REVERSE TRANSCRIPTASE DOMAIN-CONTAINING PROTEIN"/>
    <property type="match status" value="1"/>
</dbReference>
<reference evidence="1 2" key="1">
    <citation type="submission" date="2018-11" db="EMBL/GenBank/DDBJ databases">
        <authorList>
            <consortium name="Pathogen Informatics"/>
        </authorList>
    </citation>
    <scope>NUCLEOTIDE SEQUENCE [LARGE SCALE GENOMIC DNA]</scope>
</reference>
<organism evidence="1 2">
    <name type="scientific">Dibothriocephalus latus</name>
    <name type="common">Fish tapeworm</name>
    <name type="synonym">Diphyllobothrium latum</name>
    <dbReference type="NCBI Taxonomy" id="60516"/>
    <lineage>
        <taxon>Eukaryota</taxon>
        <taxon>Metazoa</taxon>
        <taxon>Spiralia</taxon>
        <taxon>Lophotrochozoa</taxon>
        <taxon>Platyhelminthes</taxon>
        <taxon>Cestoda</taxon>
        <taxon>Eucestoda</taxon>
        <taxon>Diphyllobothriidea</taxon>
        <taxon>Diphyllobothriidae</taxon>
        <taxon>Dibothriocephalus</taxon>
    </lineage>
</organism>
<dbReference type="Proteomes" id="UP000281553">
    <property type="component" value="Unassembled WGS sequence"/>
</dbReference>
<dbReference type="OrthoDB" id="6154608at2759"/>
<dbReference type="PANTHER" id="PTHR47510:SF3">
    <property type="entry name" value="ENDO_EXONUCLEASE_PHOSPHATASE DOMAIN-CONTAINING PROTEIN"/>
    <property type="match status" value="1"/>
</dbReference>
<name>A0A3P7L366_DIBLA</name>
<proteinExistence type="predicted"/>
<evidence type="ECO:0000313" key="1">
    <source>
        <dbReference type="EMBL" id="VDN11785.1"/>
    </source>
</evidence>
<dbReference type="EMBL" id="UYRU01052258">
    <property type="protein sequence ID" value="VDN11785.1"/>
    <property type="molecule type" value="Genomic_DNA"/>
</dbReference>
<protein>
    <recommendedName>
        <fullName evidence="3">Reverse transcriptase domain-containing protein</fullName>
    </recommendedName>
</protein>
<gene>
    <name evidence="1" type="ORF">DILT_LOCUS7616</name>
</gene>
<evidence type="ECO:0008006" key="3">
    <source>
        <dbReference type="Google" id="ProtNLM"/>
    </source>
</evidence>
<evidence type="ECO:0000313" key="2">
    <source>
        <dbReference type="Proteomes" id="UP000281553"/>
    </source>
</evidence>
<accession>A0A3P7L366</accession>
<dbReference type="AlphaFoldDB" id="A0A3P7L366"/>